<feature type="region of interest" description="Disordered" evidence="1">
    <location>
        <begin position="149"/>
        <end position="181"/>
    </location>
</feature>
<reference evidence="3 4" key="1">
    <citation type="submission" date="2017-08" db="EMBL/GenBank/DDBJ databases">
        <title>Infants hospitalized years apart are colonized by the same room-sourced microbial strains.</title>
        <authorList>
            <person name="Brooks B."/>
            <person name="Olm M.R."/>
            <person name="Firek B.A."/>
            <person name="Baker R."/>
            <person name="Thomas B.C."/>
            <person name="Morowitz M.J."/>
            <person name="Banfield J.F."/>
        </authorList>
    </citation>
    <scope>NUCLEOTIDE SEQUENCE [LARGE SCALE GENOMIC DNA]</scope>
    <source>
        <strain evidence="3">S2_003_000_R1_3</strain>
    </source>
</reference>
<gene>
    <name evidence="3" type="ORF">DI525_08140</name>
</gene>
<proteinExistence type="predicted"/>
<sequence>MPVSSTNKNGLYTDSSNSVFPEVGSIPLRDADTHAAGQGSINRLVKDASGQITTLVRTEIELAKAELTQSVKKGAIGGAMFAAAGIIAFFSAFFLFFTLAEVLDIWLYRWAAFAIVFAGMLLLAGIFALIGLKQVKQVKKPEATIDSFGKLPEVVPSGSSNSGSSKTASSKNVETAEGLYS</sequence>
<feature type="transmembrane region" description="Helical" evidence="2">
    <location>
        <begin position="79"/>
        <end position="100"/>
    </location>
</feature>
<feature type="compositionally biased region" description="Low complexity" evidence="1">
    <location>
        <begin position="157"/>
        <end position="172"/>
    </location>
</feature>
<dbReference type="InterPro" id="IPR009937">
    <property type="entry name" value="Phage_holin_3_6"/>
</dbReference>
<dbReference type="Pfam" id="PF07332">
    <property type="entry name" value="Phage_holin_3_6"/>
    <property type="match status" value="1"/>
</dbReference>
<dbReference type="Proteomes" id="UP000249432">
    <property type="component" value="Unassembled WGS sequence"/>
</dbReference>
<feature type="transmembrane region" description="Helical" evidence="2">
    <location>
        <begin position="106"/>
        <end position="130"/>
    </location>
</feature>
<keyword evidence="2" id="KW-0472">Membrane</keyword>
<dbReference type="EMBL" id="QFRA01000023">
    <property type="protein sequence ID" value="PZR04035.1"/>
    <property type="molecule type" value="Genomic_DNA"/>
</dbReference>
<evidence type="ECO:0000313" key="3">
    <source>
        <dbReference type="EMBL" id="PZR04035.1"/>
    </source>
</evidence>
<evidence type="ECO:0008006" key="5">
    <source>
        <dbReference type="Google" id="ProtNLM"/>
    </source>
</evidence>
<comment type="caution">
    <text evidence="3">The sequence shown here is derived from an EMBL/GenBank/DDBJ whole genome shotgun (WGS) entry which is preliminary data.</text>
</comment>
<keyword evidence="2" id="KW-1133">Transmembrane helix</keyword>
<organism evidence="3 4">
    <name type="scientific">Corynebacterium kroppenstedtii</name>
    <dbReference type="NCBI Taxonomy" id="161879"/>
    <lineage>
        <taxon>Bacteria</taxon>
        <taxon>Bacillati</taxon>
        <taxon>Actinomycetota</taxon>
        <taxon>Actinomycetes</taxon>
        <taxon>Mycobacteriales</taxon>
        <taxon>Corynebacteriaceae</taxon>
        <taxon>Corynebacterium</taxon>
    </lineage>
</organism>
<evidence type="ECO:0000256" key="1">
    <source>
        <dbReference type="SAM" id="MobiDB-lite"/>
    </source>
</evidence>
<dbReference type="AlphaFoldDB" id="A0A2W5SXF5"/>
<accession>A0A2W5SXF5</accession>
<protein>
    <recommendedName>
        <fullName evidence="5">Phage holin family protein</fullName>
    </recommendedName>
</protein>
<evidence type="ECO:0000313" key="4">
    <source>
        <dbReference type="Proteomes" id="UP000249432"/>
    </source>
</evidence>
<keyword evidence="2" id="KW-0812">Transmembrane</keyword>
<evidence type="ECO:0000256" key="2">
    <source>
        <dbReference type="SAM" id="Phobius"/>
    </source>
</evidence>
<name>A0A2W5SXF5_9CORY</name>